<evidence type="ECO:0000256" key="1">
    <source>
        <dbReference type="SAM" id="MobiDB-lite"/>
    </source>
</evidence>
<feature type="compositionally biased region" description="Low complexity" evidence="1">
    <location>
        <begin position="631"/>
        <end position="644"/>
    </location>
</feature>
<evidence type="ECO:0000313" key="3">
    <source>
        <dbReference type="Proteomes" id="UP000827721"/>
    </source>
</evidence>
<feature type="region of interest" description="Disordered" evidence="1">
    <location>
        <begin position="814"/>
        <end position="917"/>
    </location>
</feature>
<dbReference type="Proteomes" id="UP000827721">
    <property type="component" value="Unassembled WGS sequence"/>
</dbReference>
<name>A0ABQ8IDR1_9ROSI</name>
<feature type="compositionally biased region" description="Polar residues" evidence="1">
    <location>
        <begin position="116"/>
        <end position="125"/>
    </location>
</feature>
<proteinExistence type="predicted"/>
<keyword evidence="3" id="KW-1185">Reference proteome</keyword>
<sequence>MVLNCRDYVFTSRSKDIKKNWPFSLKNLQLCLKHGVKDVLPPFQALGTVKTQSFKGCTVDETNSLEEKNISNFDGEPSGPNNNEVLDSSNNAQLNHKLENACIDTSSCRSAGENDFPSTTTSVSQSEIESVPVERPSSSPLETDTLLEASVSASASVSATVEVEAAIHHPSSRKTENTVRPPSKKCRLIVKFGGNSDRSSTEDIASNSTAVSETMASKVCPVCKTFTSSSNTTLNAHIDQCLSAESPPKWTVDSKLTRHRIKPRKTRMMEDIYVTAKRCTLEELDRRNGTNWASVSSLPPLKDNEKLEMPGEVKRQRISQVHPEDAGEVGEVYIDANGTKLRILSKTNDAPPAVSKVVEDLQPRNPLKEDKESKFLSTKKKKRHARKHLKYLKLAPQSRKFFSHKTRASQICGGQEGDYGVEESGKKEKHQMEKLISSNDSGTLRQWVSSKRTGLAKKVNNQDGHQPFRCKWHLARDLLVENHQSSLGESIAERNHVQKYANLSENPTSSPETSERTETTFYKAQVSEKWERSSWRKRVGSPLLGARLNDATERSLPPMKQNGSKDSSFIHGSLTFEPSNSNRNCASSLNNKRAGIHGGPITNSDVPPSVGTKPSISAHAFASKSPRTLSRKYGSSASSQSSMIKSKPNIIEKCSRKKAHVYLSGEVDEEVWHSGVEQQYALMCSGTENLGREDITDKMSLGSSQPAPQGYGFDEREDTDPSTRASDDLVDKIDVLESVAGNVTSSSKSVDTNTHKLSKRSRSQSNSLHSIEDYNGMLCGGETLTGPTDPSFVDGEEMYCSDEVGNVIVGQNAHMGPGPGLDSDIGQGNSFTEVDPIPIPGPPGSFLPSPRDMGSDDFQGNSSLTTSRVQSSQDQLDLVDGDSSESPISATSTLSNSTATRSDLKCSEPLSSVEDHAVQDRMRSSFCTDPSAESATVVPLTGSGAEKTYFDEEKFKISKISIEKKPLSFKNDGQPCCCQRKERVSQDIAPNYQESQLLKRRTMASVSAPATGKQIGCNPSARLNNLEVRPETFSLSNCSSLGSEKVVLPVTKSQAGSVPLKGSPEAGVKFLGRGDCDSASPSTSNPILRLMGKNLMVVNKEEDSSVPLGQSHPCAQNSHVPSHFSTSSGASPNNMQNQECRSFPHMVPQRSIIFGHNPYDAVGQPFDVRLSSGFKNYNPRTPQTPAQVSESLFPNQLINGGFAVSMEPHMYEGAYSLSSRHNRPKIRSSETSSSYNMEKDVAFDHPRKPADCGSSFKEIIVIDDVPESEVNVTADVAKYSEGLRANPLISSGISIPTAPSYNSRHMNPFSCYQSQDASVLGESPAVHNSNFHAIPSRLPNASPIRWSCTPEGSGVLQRSPYMAASNSTGHLRSPLYYSPSLS</sequence>
<reference evidence="2 3" key="1">
    <citation type="submission" date="2021-02" db="EMBL/GenBank/DDBJ databases">
        <title>Plant Genome Project.</title>
        <authorList>
            <person name="Zhang R.-G."/>
        </authorList>
    </citation>
    <scope>NUCLEOTIDE SEQUENCE [LARGE SCALE GENOMIC DNA]</scope>
    <source>
        <tissue evidence="2">Leaves</tissue>
    </source>
</reference>
<feature type="region of interest" description="Disordered" evidence="1">
    <location>
        <begin position="744"/>
        <end position="769"/>
    </location>
</feature>
<dbReference type="PANTHER" id="PTHR35767:SF1">
    <property type="entry name" value="HAPLESS PROTEIN"/>
    <property type="match status" value="1"/>
</dbReference>
<feature type="region of interest" description="Disordered" evidence="1">
    <location>
        <begin position="499"/>
        <end position="518"/>
    </location>
</feature>
<dbReference type="EMBL" id="JAFEMO010000003">
    <property type="protein sequence ID" value="KAH7574740.1"/>
    <property type="molecule type" value="Genomic_DNA"/>
</dbReference>
<feature type="compositionally biased region" description="Basic and acidic residues" evidence="1">
    <location>
        <begin position="719"/>
        <end position="729"/>
    </location>
</feature>
<dbReference type="PANTHER" id="PTHR35767">
    <property type="entry name" value="HAPLESS PROTEIN"/>
    <property type="match status" value="1"/>
</dbReference>
<protein>
    <submittedName>
        <fullName evidence="2">Uncharacterized protein</fullName>
    </submittedName>
</protein>
<comment type="caution">
    <text evidence="2">The sequence shown here is derived from an EMBL/GenBank/DDBJ whole genome shotgun (WGS) entry which is preliminary data.</text>
</comment>
<feature type="region of interest" description="Disordered" evidence="1">
    <location>
        <begin position="697"/>
        <end position="729"/>
    </location>
</feature>
<feature type="region of interest" description="Disordered" evidence="1">
    <location>
        <begin position="1117"/>
        <end position="1138"/>
    </location>
</feature>
<evidence type="ECO:0000313" key="2">
    <source>
        <dbReference type="EMBL" id="KAH7574740.1"/>
    </source>
</evidence>
<feature type="region of interest" description="Disordered" evidence="1">
    <location>
        <begin position="66"/>
        <end position="88"/>
    </location>
</feature>
<feature type="compositionally biased region" description="Low complexity" evidence="1">
    <location>
        <begin position="889"/>
        <end position="901"/>
    </location>
</feature>
<accession>A0ABQ8IDR1</accession>
<feature type="compositionally biased region" description="Polar residues" evidence="1">
    <location>
        <begin position="576"/>
        <end position="591"/>
    </location>
</feature>
<gene>
    <name evidence="2" type="ORF">JRO89_XS03G0337900</name>
</gene>
<feature type="compositionally biased region" description="Low complexity" evidence="1">
    <location>
        <begin position="126"/>
        <end position="140"/>
    </location>
</feature>
<dbReference type="Gene3D" id="3.30.160.60">
    <property type="entry name" value="Classic Zinc Finger"/>
    <property type="match status" value="1"/>
</dbReference>
<feature type="compositionally biased region" description="Polar residues" evidence="1">
    <location>
        <begin position="858"/>
        <end position="875"/>
    </location>
</feature>
<feature type="compositionally biased region" description="Polar residues" evidence="1">
    <location>
        <begin position="79"/>
        <end position="88"/>
    </location>
</feature>
<feature type="region of interest" description="Disordered" evidence="1">
    <location>
        <begin position="549"/>
        <end position="644"/>
    </location>
</feature>
<feature type="region of interest" description="Disordered" evidence="1">
    <location>
        <begin position="108"/>
        <end position="140"/>
    </location>
</feature>
<organism evidence="2 3">
    <name type="scientific">Xanthoceras sorbifolium</name>
    <dbReference type="NCBI Taxonomy" id="99658"/>
    <lineage>
        <taxon>Eukaryota</taxon>
        <taxon>Viridiplantae</taxon>
        <taxon>Streptophyta</taxon>
        <taxon>Embryophyta</taxon>
        <taxon>Tracheophyta</taxon>
        <taxon>Spermatophyta</taxon>
        <taxon>Magnoliopsida</taxon>
        <taxon>eudicotyledons</taxon>
        <taxon>Gunneridae</taxon>
        <taxon>Pentapetalae</taxon>
        <taxon>rosids</taxon>
        <taxon>malvids</taxon>
        <taxon>Sapindales</taxon>
        <taxon>Sapindaceae</taxon>
        <taxon>Xanthoceroideae</taxon>
        <taxon>Xanthoceras</taxon>
    </lineage>
</organism>